<reference evidence="1 2" key="1">
    <citation type="submission" date="2017-02" db="EMBL/GenBank/DDBJ databases">
        <authorList>
            <person name="Dridi B."/>
        </authorList>
    </citation>
    <scope>NUCLEOTIDE SEQUENCE [LARGE SCALE GENOMIC DNA]</scope>
    <source>
        <strain evidence="1 2">JB380</strain>
    </source>
</reference>
<dbReference type="Proteomes" id="UP000196331">
    <property type="component" value="Unassembled WGS sequence"/>
</dbReference>
<organism evidence="1 2">
    <name type="scientific">Halomonas citrativorans</name>
    <dbReference type="NCBI Taxonomy" id="2742612"/>
    <lineage>
        <taxon>Bacteria</taxon>
        <taxon>Pseudomonadati</taxon>
        <taxon>Pseudomonadota</taxon>
        <taxon>Gammaproteobacteria</taxon>
        <taxon>Oceanospirillales</taxon>
        <taxon>Halomonadaceae</taxon>
        <taxon>Halomonas</taxon>
    </lineage>
</organism>
<evidence type="ECO:0000313" key="1">
    <source>
        <dbReference type="EMBL" id="SJN09461.1"/>
    </source>
</evidence>
<accession>A0A1R4HPI1</accession>
<gene>
    <name evidence="1" type="ORF">CZ787_01550</name>
</gene>
<protein>
    <submittedName>
        <fullName evidence="1">Uncharacterized protein</fullName>
    </submittedName>
</protein>
<sequence>MEFALLEKRVGGSRGRMIRLLGSGMKAVSKINRVDGP</sequence>
<dbReference type="AlphaFoldDB" id="A0A1R4HPI1"/>
<name>A0A1R4HPI1_9GAMM</name>
<proteinExistence type="predicted"/>
<dbReference type="EMBL" id="FUKM01000003">
    <property type="protein sequence ID" value="SJN09461.1"/>
    <property type="molecule type" value="Genomic_DNA"/>
</dbReference>
<evidence type="ECO:0000313" key="2">
    <source>
        <dbReference type="Proteomes" id="UP000196331"/>
    </source>
</evidence>
<comment type="caution">
    <text evidence="1">The sequence shown here is derived from an EMBL/GenBank/DDBJ whole genome shotgun (WGS) entry which is preliminary data.</text>
</comment>